<proteinExistence type="predicted"/>
<reference evidence="1" key="1">
    <citation type="journal article" date="2021" name="PeerJ">
        <title>Extensive microbial diversity within the chicken gut microbiome revealed by metagenomics and culture.</title>
        <authorList>
            <person name="Gilroy R."/>
            <person name="Ravi A."/>
            <person name="Getino M."/>
            <person name="Pursley I."/>
            <person name="Horton D.L."/>
            <person name="Alikhan N.F."/>
            <person name="Baker D."/>
            <person name="Gharbi K."/>
            <person name="Hall N."/>
            <person name="Watson M."/>
            <person name="Adriaenssens E.M."/>
            <person name="Foster-Nyarko E."/>
            <person name="Jarju S."/>
            <person name="Secka A."/>
            <person name="Antonio M."/>
            <person name="Oren A."/>
            <person name="Chaudhuri R.R."/>
            <person name="La Ragione R."/>
            <person name="Hildebrand F."/>
            <person name="Pallen M.J."/>
        </authorList>
    </citation>
    <scope>NUCLEOTIDE SEQUENCE</scope>
    <source>
        <strain evidence="1">ChiSxjej5B17-1746</strain>
    </source>
</reference>
<sequence>MNAGDRSLFRRGPGERLSPGLLVMCLLLCCLVLTARASRADAAPGFLAADDGTTLSGPAAPLLRILYAANSRGALHPCPS</sequence>
<protein>
    <submittedName>
        <fullName evidence="1">Uncharacterized protein</fullName>
    </submittedName>
</protein>
<organism evidence="1 2">
    <name type="scientific">Candidatus Bilophila faecipullorum</name>
    <dbReference type="NCBI Taxonomy" id="2838482"/>
    <lineage>
        <taxon>Bacteria</taxon>
        <taxon>Pseudomonadati</taxon>
        <taxon>Thermodesulfobacteriota</taxon>
        <taxon>Desulfovibrionia</taxon>
        <taxon>Desulfovibrionales</taxon>
        <taxon>Desulfovibrionaceae</taxon>
        <taxon>Bilophila</taxon>
    </lineage>
</organism>
<dbReference type="Proteomes" id="UP000824264">
    <property type="component" value="Unassembled WGS sequence"/>
</dbReference>
<evidence type="ECO:0000313" key="2">
    <source>
        <dbReference type="Proteomes" id="UP000824264"/>
    </source>
</evidence>
<comment type="caution">
    <text evidence="1">The sequence shown here is derived from an EMBL/GenBank/DDBJ whole genome shotgun (WGS) entry which is preliminary data.</text>
</comment>
<name>A0A9D1UA48_9BACT</name>
<reference evidence="1" key="2">
    <citation type="submission" date="2021-04" db="EMBL/GenBank/DDBJ databases">
        <authorList>
            <person name="Gilroy R."/>
        </authorList>
    </citation>
    <scope>NUCLEOTIDE SEQUENCE</scope>
    <source>
        <strain evidence="1">ChiSxjej5B17-1746</strain>
    </source>
</reference>
<dbReference type="AlphaFoldDB" id="A0A9D1UA48"/>
<dbReference type="EMBL" id="DXGI01000320">
    <property type="protein sequence ID" value="HIW79171.1"/>
    <property type="molecule type" value="Genomic_DNA"/>
</dbReference>
<accession>A0A9D1UA48</accession>
<gene>
    <name evidence="1" type="ORF">H9874_08515</name>
</gene>
<evidence type="ECO:0000313" key="1">
    <source>
        <dbReference type="EMBL" id="HIW79171.1"/>
    </source>
</evidence>